<keyword evidence="5" id="KW-0949">S-adenosyl-L-methionine</keyword>
<protein>
    <submittedName>
        <fullName evidence="6">Precorrin-6y C5,15-methyltransferase (Decarboxylating) subunit CbiE</fullName>
    </submittedName>
</protein>
<dbReference type="InterPro" id="IPR035996">
    <property type="entry name" value="4pyrrol_Methylase_sf"/>
</dbReference>
<dbReference type="SUPFAM" id="SSF53790">
    <property type="entry name" value="Tetrapyrrole methylase"/>
    <property type="match status" value="1"/>
</dbReference>
<dbReference type="RefSeq" id="WP_212228035.1">
    <property type="nucleotide sequence ID" value="NZ_JAGUCN010000010.1"/>
</dbReference>
<keyword evidence="3" id="KW-0489">Methyltransferase</keyword>
<evidence type="ECO:0000313" key="6">
    <source>
        <dbReference type="EMBL" id="MBS2211763.1"/>
    </source>
</evidence>
<keyword evidence="4" id="KW-0808">Transferase</keyword>
<dbReference type="EMBL" id="JAGUCN010000010">
    <property type="protein sequence ID" value="MBS2211763.1"/>
    <property type="molecule type" value="Genomic_DNA"/>
</dbReference>
<gene>
    <name evidence="6" type="primary">cbiE</name>
    <name evidence="6" type="ORF">KEM09_10130</name>
</gene>
<dbReference type="InterPro" id="IPR029063">
    <property type="entry name" value="SAM-dependent_MTases_sf"/>
</dbReference>
<dbReference type="Gene3D" id="3.40.1010.10">
    <property type="entry name" value="Cobalt-precorrin-4 Transmethylase, Domain 1"/>
    <property type="match status" value="1"/>
</dbReference>
<name>A0ABS5KB65_9BACT</name>
<keyword evidence="7" id="KW-1185">Reference proteome</keyword>
<evidence type="ECO:0000256" key="5">
    <source>
        <dbReference type="ARBA" id="ARBA00022691"/>
    </source>
</evidence>
<dbReference type="InterPro" id="IPR050714">
    <property type="entry name" value="Cobalamin_biosynth_MTase"/>
</dbReference>
<dbReference type="PANTHER" id="PTHR43182">
    <property type="entry name" value="COBALT-PRECORRIN-6B C(15)-METHYLTRANSFERASE (DECARBOXYLATING)"/>
    <property type="match status" value="1"/>
</dbReference>
<accession>A0ABS5KB65</accession>
<sequence>MCSFRVVGISDETSPVFSDEVNGIIASAHYFSGGARHYELVKHLLPVHHLWIEVEVPLQLTFEQYRALNEEIVVFASGDPLFFGIANTLKREFPDAPLKVYPTFNSLQMLAHHCHLPYGMMKVATLTGRPWSNLEKELITGSELIGVLTDKNKTPAAIGQRMKEAGLLNYKVYLGERMGGELQVVRELSVDELASVESIMPNCLILEKTTHFERTFGIPEEGFHHLEGRPKMITKRSIRLMTLSMLKLDTAKVLWDIGFCTGSVSIEAKQMAPQMEVFSIEKREESRALMQKNQQKFRIPGINYCIDDFYTFDLSQWKAPDRIFIGGHGGRLKEMVTRLETYLQPGGIMVFNAVSDETATAFKEAIEAVAMTISDKMLIQQDDHNPVTLYQAIKNNS</sequence>
<organism evidence="6 7">
    <name type="scientific">Carboxylicivirga mesophila</name>
    <dbReference type="NCBI Taxonomy" id="1166478"/>
    <lineage>
        <taxon>Bacteria</taxon>
        <taxon>Pseudomonadati</taxon>
        <taxon>Bacteroidota</taxon>
        <taxon>Bacteroidia</taxon>
        <taxon>Marinilabiliales</taxon>
        <taxon>Marinilabiliaceae</taxon>
        <taxon>Carboxylicivirga</taxon>
    </lineage>
</organism>
<dbReference type="InterPro" id="IPR014777">
    <property type="entry name" value="4pyrrole_Mease_sub1"/>
</dbReference>
<evidence type="ECO:0000256" key="4">
    <source>
        <dbReference type="ARBA" id="ARBA00022679"/>
    </source>
</evidence>
<dbReference type="CDD" id="cd02440">
    <property type="entry name" value="AdoMet_MTases"/>
    <property type="match status" value="1"/>
</dbReference>
<dbReference type="InterPro" id="IPR006365">
    <property type="entry name" value="Cbl_synth_CobL"/>
</dbReference>
<dbReference type="NCBIfam" id="TIGR02469">
    <property type="entry name" value="CbiT"/>
    <property type="match status" value="1"/>
</dbReference>
<evidence type="ECO:0000256" key="1">
    <source>
        <dbReference type="ARBA" id="ARBA00004953"/>
    </source>
</evidence>
<keyword evidence="2" id="KW-0169">Cobalamin biosynthesis</keyword>
<evidence type="ECO:0000256" key="2">
    <source>
        <dbReference type="ARBA" id="ARBA00022573"/>
    </source>
</evidence>
<proteinExistence type="predicted"/>
<evidence type="ECO:0000313" key="7">
    <source>
        <dbReference type="Proteomes" id="UP000721861"/>
    </source>
</evidence>
<reference evidence="6 7" key="1">
    <citation type="journal article" date="2014" name="Int. J. Syst. Evol. Microbiol.">
        <title>Carboxylicivirga gen. nov. in the family Marinilabiliaceae with two novel species, Carboxylicivirga mesophila sp. nov. and Carboxylicivirga taeanensis sp. nov., and reclassification of Cytophaga fermentans as Saccharicrinis fermentans gen. nov., comb. nov.</title>
        <authorList>
            <person name="Yang S.H."/>
            <person name="Seo H.S."/>
            <person name="Woo J.H."/>
            <person name="Oh H.M."/>
            <person name="Jang H."/>
            <person name="Lee J.H."/>
            <person name="Kim S.J."/>
            <person name="Kwon K.K."/>
        </authorList>
    </citation>
    <scope>NUCLEOTIDE SEQUENCE [LARGE SCALE GENOMIC DNA]</scope>
    <source>
        <strain evidence="6 7">JCM 18290</strain>
    </source>
</reference>
<dbReference type="PANTHER" id="PTHR43182:SF1">
    <property type="entry name" value="COBALT-PRECORRIN-7 C(5)-METHYLTRANSFERASE"/>
    <property type="match status" value="1"/>
</dbReference>
<dbReference type="Proteomes" id="UP000721861">
    <property type="component" value="Unassembled WGS sequence"/>
</dbReference>
<dbReference type="InterPro" id="IPR012818">
    <property type="entry name" value="CbiE"/>
</dbReference>
<evidence type="ECO:0000256" key="3">
    <source>
        <dbReference type="ARBA" id="ARBA00022603"/>
    </source>
</evidence>
<dbReference type="NCBIfam" id="TIGR02467">
    <property type="entry name" value="CbiE"/>
    <property type="match status" value="1"/>
</dbReference>
<dbReference type="PIRSF" id="PIRSF036428">
    <property type="entry name" value="CobL"/>
    <property type="match status" value="1"/>
</dbReference>
<dbReference type="SUPFAM" id="SSF53335">
    <property type="entry name" value="S-adenosyl-L-methionine-dependent methyltransferases"/>
    <property type="match status" value="1"/>
</dbReference>
<dbReference type="Gene3D" id="3.40.50.150">
    <property type="entry name" value="Vaccinia Virus protein VP39"/>
    <property type="match status" value="1"/>
</dbReference>
<dbReference type="InterPro" id="IPR014008">
    <property type="entry name" value="Cbl_synth_MTase_CbiT"/>
</dbReference>
<comment type="caution">
    <text evidence="6">The sequence shown here is derived from an EMBL/GenBank/DDBJ whole genome shotgun (WGS) entry which is preliminary data.</text>
</comment>
<comment type="pathway">
    <text evidence="1">Cofactor biosynthesis; adenosylcobalamin biosynthesis.</text>
</comment>
<dbReference type="CDD" id="cd11644">
    <property type="entry name" value="Precorrin-6Y-MT"/>
    <property type="match status" value="1"/>
</dbReference>